<dbReference type="PANTHER" id="PTHR15588">
    <property type="entry name" value="LSM1"/>
    <property type="match status" value="1"/>
</dbReference>
<dbReference type="WBParaSite" id="HDID_0000613301-mRNA-1">
    <property type="protein sequence ID" value="HDID_0000613301-mRNA-1"/>
    <property type="gene ID" value="HDID_0000613301"/>
</dbReference>
<evidence type="ECO:0000256" key="4">
    <source>
        <dbReference type="ARBA" id="ARBA00023187"/>
    </source>
</evidence>
<dbReference type="SUPFAM" id="SSF50182">
    <property type="entry name" value="Sm-like ribonucleoproteins"/>
    <property type="match status" value="1"/>
</dbReference>
<dbReference type="InterPro" id="IPR044642">
    <property type="entry name" value="PTHR15588"/>
</dbReference>
<gene>
    <name evidence="7" type="primary">LSM8</name>
    <name evidence="9" type="ORF">HDID_LOCUS6131</name>
</gene>
<comment type="subcellular location">
    <subcellularLocation>
        <location evidence="1 7">Nucleus</location>
    </subcellularLocation>
</comment>
<dbReference type="AlphaFoldDB" id="A0A0R3SMG8"/>
<dbReference type="Proteomes" id="UP000274504">
    <property type="component" value="Unassembled WGS sequence"/>
</dbReference>
<keyword evidence="2 7" id="KW-0747">Spliceosome</keyword>
<reference evidence="9 10" key="2">
    <citation type="submission" date="2018-11" db="EMBL/GenBank/DDBJ databases">
        <authorList>
            <consortium name="Pathogen Informatics"/>
        </authorList>
    </citation>
    <scope>NUCLEOTIDE SEQUENCE [LARGE SCALE GENOMIC DNA]</scope>
</reference>
<dbReference type="STRING" id="6216.A0A0R3SMG8"/>
<accession>A0A0R3SMG8</accession>
<evidence type="ECO:0000313" key="10">
    <source>
        <dbReference type="Proteomes" id="UP000274504"/>
    </source>
</evidence>
<evidence type="ECO:0000256" key="2">
    <source>
        <dbReference type="ARBA" id="ARBA00022728"/>
    </source>
</evidence>
<comment type="subunit">
    <text evidence="7">LSm subunits form a heteromer with a doughnut shape.</text>
</comment>
<dbReference type="EMBL" id="UYSG01004273">
    <property type="protein sequence ID" value="VDL58449.1"/>
    <property type="molecule type" value="Genomic_DNA"/>
</dbReference>
<keyword evidence="3 7" id="KW-0694">RNA-binding</keyword>
<dbReference type="GO" id="GO:0003729">
    <property type="term" value="F:mRNA binding"/>
    <property type="evidence" value="ECO:0007669"/>
    <property type="project" value="TreeGrafter"/>
</dbReference>
<keyword evidence="6 7" id="KW-0687">Ribonucleoprotein</keyword>
<dbReference type="Gene3D" id="2.30.30.100">
    <property type="match status" value="1"/>
</dbReference>
<dbReference type="InterPro" id="IPR010920">
    <property type="entry name" value="LSM_dom_sf"/>
</dbReference>
<dbReference type="GO" id="GO:0071011">
    <property type="term" value="C:precatalytic spliceosome"/>
    <property type="evidence" value="ECO:0007669"/>
    <property type="project" value="TreeGrafter"/>
</dbReference>
<keyword evidence="7" id="KW-0507">mRNA processing</keyword>
<feature type="domain" description="Sm" evidence="8">
    <location>
        <begin position="3"/>
        <end position="56"/>
    </location>
</feature>
<evidence type="ECO:0000256" key="1">
    <source>
        <dbReference type="ARBA" id="ARBA00004123"/>
    </source>
</evidence>
<evidence type="ECO:0000256" key="5">
    <source>
        <dbReference type="ARBA" id="ARBA00023242"/>
    </source>
</evidence>
<evidence type="ECO:0000313" key="9">
    <source>
        <dbReference type="EMBL" id="VDL58449.1"/>
    </source>
</evidence>
<comment type="function">
    <text evidence="7">Plays role in pre-mRNA splicing as component of the U4/U6-U5 tri-snRNP complex that is involved in spliceosome assembly, and as component of the precatalytic spliceosome (spliceosome B complex). The heptameric LSM2-8 complex binds specifically to the 3'-terminal U-tract of U6 snRNA.</text>
</comment>
<comment type="similarity">
    <text evidence="7">Belongs to the snRNP Sm proteins family.</text>
</comment>
<dbReference type="InterPro" id="IPR001163">
    <property type="entry name" value="Sm_dom_euk/arc"/>
</dbReference>
<dbReference type="InterPro" id="IPR034103">
    <property type="entry name" value="Lsm8"/>
</dbReference>
<dbReference type="GO" id="GO:0005688">
    <property type="term" value="C:U6 snRNP"/>
    <property type="evidence" value="ECO:0007669"/>
    <property type="project" value="UniProtKB-UniRule"/>
</dbReference>
<evidence type="ECO:0000313" key="11">
    <source>
        <dbReference type="WBParaSite" id="HDID_0000613301-mRNA-1"/>
    </source>
</evidence>
<evidence type="ECO:0000256" key="3">
    <source>
        <dbReference type="ARBA" id="ARBA00022884"/>
    </source>
</evidence>
<dbReference type="GO" id="GO:0046540">
    <property type="term" value="C:U4/U6 x U5 tri-snRNP complex"/>
    <property type="evidence" value="ECO:0007669"/>
    <property type="project" value="UniProtKB-UniRule"/>
</dbReference>
<keyword evidence="4 7" id="KW-0508">mRNA splicing</keyword>
<keyword evidence="5 7" id="KW-0539">Nucleus</keyword>
<dbReference type="OrthoDB" id="10263346at2759"/>
<evidence type="ECO:0000256" key="6">
    <source>
        <dbReference type="ARBA" id="ARBA00023274"/>
    </source>
</evidence>
<organism evidence="11">
    <name type="scientific">Hymenolepis diminuta</name>
    <name type="common">Rat tapeworm</name>
    <dbReference type="NCBI Taxonomy" id="6216"/>
    <lineage>
        <taxon>Eukaryota</taxon>
        <taxon>Metazoa</taxon>
        <taxon>Spiralia</taxon>
        <taxon>Lophotrochozoa</taxon>
        <taxon>Platyhelminthes</taxon>
        <taxon>Cestoda</taxon>
        <taxon>Eucestoda</taxon>
        <taxon>Cyclophyllidea</taxon>
        <taxon>Hymenolepididae</taxon>
        <taxon>Hymenolepis</taxon>
    </lineage>
</organism>
<protein>
    <recommendedName>
        <fullName evidence="7">U6 snRNA-associated Sm-like protein LSm8</fullName>
    </recommendedName>
</protein>
<dbReference type="Pfam" id="PF01423">
    <property type="entry name" value="LSM"/>
    <property type="match status" value="1"/>
</dbReference>
<dbReference type="PANTHER" id="PTHR15588:SF9">
    <property type="entry name" value="U6 SNRNA-ASSOCIATED SM-LIKE PROTEIN LSM8"/>
    <property type="match status" value="1"/>
</dbReference>
<sequence>MERNNENREGTLKGFDNVINLIVNDSHERVFSPDHGVEKVPLGLSIIRGQNVAVIGEVDEDLDSRIDFENLHAEPLNPVVH</sequence>
<evidence type="ECO:0000256" key="7">
    <source>
        <dbReference type="RuleBase" id="RU365048"/>
    </source>
</evidence>
<name>A0A0R3SMG8_HYMDI</name>
<proteinExistence type="inferred from homology"/>
<reference evidence="11" key="1">
    <citation type="submission" date="2017-02" db="UniProtKB">
        <authorList>
            <consortium name="WormBaseParasite"/>
        </authorList>
    </citation>
    <scope>IDENTIFICATION</scope>
</reference>
<evidence type="ECO:0000259" key="8">
    <source>
        <dbReference type="Pfam" id="PF01423"/>
    </source>
</evidence>
<dbReference type="GO" id="GO:0000398">
    <property type="term" value="P:mRNA splicing, via spliceosome"/>
    <property type="evidence" value="ECO:0007669"/>
    <property type="project" value="UniProtKB-UniRule"/>
</dbReference>
<dbReference type="CDD" id="cd01727">
    <property type="entry name" value="LSm8"/>
    <property type="match status" value="1"/>
</dbReference>